<dbReference type="CDD" id="cd09534">
    <property type="entry name" value="SAM_Ste11_fungal"/>
    <property type="match status" value="1"/>
</dbReference>
<dbReference type="PANTHER" id="PTHR48016:SF56">
    <property type="entry name" value="MAPKK KINASE"/>
    <property type="match status" value="1"/>
</dbReference>
<dbReference type="AlphaFoldDB" id="M2LQE5"/>
<dbReference type="GO" id="GO:0004707">
    <property type="term" value="F:MAP kinase activity"/>
    <property type="evidence" value="ECO:0007669"/>
    <property type="project" value="UniProtKB-EC"/>
</dbReference>
<dbReference type="Pfam" id="PF00069">
    <property type="entry name" value="Pkinase"/>
    <property type="match status" value="1"/>
</dbReference>
<evidence type="ECO:0000259" key="12">
    <source>
        <dbReference type="PROSITE" id="PS50105"/>
    </source>
</evidence>
<feature type="compositionally biased region" description="Polar residues" evidence="10">
    <location>
        <begin position="150"/>
        <end position="161"/>
    </location>
</feature>
<evidence type="ECO:0000259" key="11">
    <source>
        <dbReference type="PROSITE" id="PS50011"/>
    </source>
</evidence>
<keyword evidence="5" id="KW-0418">Kinase</keyword>
<dbReference type="FunFam" id="3.10.20.90:FF:000214">
    <property type="entry name" value="Serine/threonine-protein kinase STE11"/>
    <property type="match status" value="1"/>
</dbReference>
<dbReference type="GeneID" id="19112301"/>
<gene>
    <name evidence="13" type="ORF">BAUCODRAFT_34024</name>
</gene>
<comment type="catalytic activity">
    <reaction evidence="7">
        <text>L-threonyl-[protein] + ATP = O-phospho-L-threonyl-[protein] + ADP + H(+)</text>
        <dbReference type="Rhea" id="RHEA:46608"/>
        <dbReference type="Rhea" id="RHEA-COMP:11060"/>
        <dbReference type="Rhea" id="RHEA-COMP:11605"/>
        <dbReference type="ChEBI" id="CHEBI:15378"/>
        <dbReference type="ChEBI" id="CHEBI:30013"/>
        <dbReference type="ChEBI" id="CHEBI:30616"/>
        <dbReference type="ChEBI" id="CHEBI:61977"/>
        <dbReference type="ChEBI" id="CHEBI:456216"/>
        <dbReference type="EC" id="2.7.11.24"/>
    </reaction>
    <physiologicalReaction direction="left-to-right" evidence="7">
        <dbReference type="Rhea" id="RHEA:46609"/>
    </physiologicalReaction>
</comment>
<evidence type="ECO:0000256" key="2">
    <source>
        <dbReference type="ARBA" id="ARBA00012411"/>
    </source>
</evidence>
<reference evidence="13 14" key="1">
    <citation type="journal article" date="2012" name="PLoS Pathog.">
        <title>Diverse lifestyles and strategies of plant pathogenesis encoded in the genomes of eighteen Dothideomycetes fungi.</title>
        <authorList>
            <person name="Ohm R.A."/>
            <person name="Feau N."/>
            <person name="Henrissat B."/>
            <person name="Schoch C.L."/>
            <person name="Horwitz B.A."/>
            <person name="Barry K.W."/>
            <person name="Condon B.J."/>
            <person name="Copeland A.C."/>
            <person name="Dhillon B."/>
            <person name="Glaser F."/>
            <person name="Hesse C.N."/>
            <person name="Kosti I."/>
            <person name="LaButti K."/>
            <person name="Lindquist E.A."/>
            <person name="Lucas S."/>
            <person name="Salamov A.A."/>
            <person name="Bradshaw R.E."/>
            <person name="Ciuffetti L."/>
            <person name="Hamelin R.C."/>
            <person name="Kema G.H.J."/>
            <person name="Lawrence C."/>
            <person name="Scott J.A."/>
            <person name="Spatafora J.W."/>
            <person name="Turgeon B.G."/>
            <person name="de Wit P.J.G.M."/>
            <person name="Zhong S."/>
            <person name="Goodwin S.B."/>
            <person name="Grigoriev I.V."/>
        </authorList>
    </citation>
    <scope>NUCLEOTIDE SEQUENCE [LARGE SCALE GENOMIC DNA]</scope>
    <source>
        <strain evidence="13 14">UAMH 10762</strain>
    </source>
</reference>
<dbReference type="EC" id="2.7.11.24" evidence="2"/>
<dbReference type="InterPro" id="IPR000719">
    <property type="entry name" value="Prot_kinase_dom"/>
</dbReference>
<evidence type="ECO:0000256" key="4">
    <source>
        <dbReference type="ARBA" id="ARBA00022741"/>
    </source>
</evidence>
<evidence type="ECO:0000256" key="6">
    <source>
        <dbReference type="ARBA" id="ARBA00022840"/>
    </source>
</evidence>
<evidence type="ECO:0000256" key="10">
    <source>
        <dbReference type="SAM" id="MobiDB-lite"/>
    </source>
</evidence>
<evidence type="ECO:0000256" key="1">
    <source>
        <dbReference type="ARBA" id="ARBA00006529"/>
    </source>
</evidence>
<dbReference type="RefSeq" id="XP_007676131.1">
    <property type="nucleotide sequence ID" value="XM_007677941.1"/>
</dbReference>
<dbReference type="SMART" id="SM00220">
    <property type="entry name" value="S_TKc"/>
    <property type="match status" value="1"/>
</dbReference>
<dbReference type="Proteomes" id="UP000011761">
    <property type="component" value="Unassembled WGS sequence"/>
</dbReference>
<dbReference type="PROSITE" id="PS00108">
    <property type="entry name" value="PROTEIN_KINASE_ST"/>
    <property type="match status" value="1"/>
</dbReference>
<feature type="region of interest" description="Disordered" evidence="10">
    <location>
        <begin position="594"/>
        <end position="639"/>
    </location>
</feature>
<feature type="domain" description="Protein kinase" evidence="11">
    <location>
        <begin position="675"/>
        <end position="956"/>
    </location>
</feature>
<dbReference type="PROSITE" id="PS50105">
    <property type="entry name" value="SAM_DOMAIN"/>
    <property type="match status" value="1"/>
</dbReference>
<dbReference type="Gene3D" id="3.10.20.90">
    <property type="entry name" value="Phosphatidylinositol 3-kinase Catalytic Subunit, Chain A, domain 1"/>
    <property type="match status" value="1"/>
</dbReference>
<feature type="binding site" evidence="9">
    <location>
        <position position="704"/>
    </location>
    <ligand>
        <name>ATP</name>
        <dbReference type="ChEBI" id="CHEBI:30616"/>
    </ligand>
</feature>
<dbReference type="EMBL" id="KB445555">
    <property type="protein sequence ID" value="EMC96647.1"/>
    <property type="molecule type" value="Genomic_DNA"/>
</dbReference>
<dbReference type="PROSITE" id="PS50011">
    <property type="entry name" value="PROTEIN_KINASE_DOM"/>
    <property type="match status" value="1"/>
</dbReference>
<dbReference type="InterPro" id="IPR017441">
    <property type="entry name" value="Protein_kinase_ATP_BS"/>
</dbReference>
<evidence type="ECO:0000313" key="13">
    <source>
        <dbReference type="EMBL" id="EMC96647.1"/>
    </source>
</evidence>
<feature type="region of interest" description="Disordered" evidence="10">
    <location>
        <begin position="451"/>
        <end position="473"/>
    </location>
</feature>
<protein>
    <recommendedName>
        <fullName evidence="2">mitogen-activated protein kinase</fullName>
        <ecNumber evidence="2">2.7.11.24</ecNumber>
    </recommendedName>
</protein>
<feature type="region of interest" description="Disordered" evidence="10">
    <location>
        <begin position="142"/>
        <end position="250"/>
    </location>
</feature>
<dbReference type="SUPFAM" id="SSF47769">
    <property type="entry name" value="SAM/Pointed domain"/>
    <property type="match status" value="1"/>
</dbReference>
<dbReference type="Pfam" id="PF14847">
    <property type="entry name" value="Ras_bdg_2"/>
    <property type="match status" value="1"/>
</dbReference>
<dbReference type="Gene3D" id="1.10.150.50">
    <property type="entry name" value="Transcription Factor, Ets-1"/>
    <property type="match status" value="1"/>
</dbReference>
<evidence type="ECO:0000313" key="14">
    <source>
        <dbReference type="Proteomes" id="UP000011761"/>
    </source>
</evidence>
<dbReference type="PANTHER" id="PTHR48016">
    <property type="entry name" value="MAP KINASE KINASE KINASE SSK2-RELATED-RELATED"/>
    <property type="match status" value="1"/>
</dbReference>
<dbReference type="SMART" id="SM00454">
    <property type="entry name" value="SAM"/>
    <property type="match status" value="1"/>
</dbReference>
<name>M2LQE5_BAUPA</name>
<dbReference type="InterPro" id="IPR011009">
    <property type="entry name" value="Kinase-like_dom_sf"/>
</dbReference>
<dbReference type="FunFam" id="1.10.510.10:FF:000334">
    <property type="entry name" value="Serine/threonine-protein kinase STE11"/>
    <property type="match status" value="1"/>
</dbReference>
<dbReference type="Gene3D" id="1.10.510.10">
    <property type="entry name" value="Transferase(Phosphotransferase) domain 1"/>
    <property type="match status" value="1"/>
</dbReference>
<dbReference type="GO" id="GO:0004709">
    <property type="term" value="F:MAP kinase kinase kinase activity"/>
    <property type="evidence" value="ECO:0007669"/>
    <property type="project" value="UniProtKB-ARBA"/>
</dbReference>
<evidence type="ECO:0000256" key="9">
    <source>
        <dbReference type="PROSITE-ProRule" id="PRU10141"/>
    </source>
</evidence>
<keyword evidence="6 9" id="KW-0067">ATP-binding</keyword>
<comment type="catalytic activity">
    <reaction evidence="8">
        <text>L-seryl-[protein] + ATP = O-phospho-L-seryl-[protein] + ADP + H(+)</text>
        <dbReference type="Rhea" id="RHEA:17989"/>
        <dbReference type="Rhea" id="RHEA-COMP:9863"/>
        <dbReference type="Rhea" id="RHEA-COMP:11604"/>
        <dbReference type="ChEBI" id="CHEBI:15378"/>
        <dbReference type="ChEBI" id="CHEBI:29999"/>
        <dbReference type="ChEBI" id="CHEBI:30616"/>
        <dbReference type="ChEBI" id="CHEBI:83421"/>
        <dbReference type="ChEBI" id="CHEBI:456216"/>
        <dbReference type="EC" id="2.7.11.24"/>
    </reaction>
    <physiologicalReaction direction="left-to-right" evidence="8">
        <dbReference type="Rhea" id="RHEA:17990"/>
    </physiologicalReaction>
</comment>
<dbReference type="GO" id="GO:0005524">
    <property type="term" value="F:ATP binding"/>
    <property type="evidence" value="ECO:0007669"/>
    <property type="project" value="UniProtKB-UniRule"/>
</dbReference>
<evidence type="ECO:0000256" key="3">
    <source>
        <dbReference type="ARBA" id="ARBA00022679"/>
    </source>
</evidence>
<dbReference type="InterPro" id="IPR008271">
    <property type="entry name" value="Ser/Thr_kinase_AS"/>
</dbReference>
<dbReference type="OMA" id="FIGAHPF"/>
<dbReference type="KEGG" id="bcom:BAUCODRAFT_34024"/>
<dbReference type="PROSITE" id="PS00107">
    <property type="entry name" value="PROTEIN_KINASE_ATP"/>
    <property type="match status" value="1"/>
</dbReference>
<dbReference type="InterPro" id="IPR029458">
    <property type="entry name" value="Ras-bd_By2"/>
</dbReference>
<dbReference type="SMART" id="SM01304">
    <property type="entry name" value="Ras_bdg_2"/>
    <property type="match status" value="1"/>
</dbReference>
<dbReference type="FunFam" id="3.30.200.20:FF:000387">
    <property type="entry name" value="Serine/threonine-protein kinase STE11"/>
    <property type="match status" value="1"/>
</dbReference>
<dbReference type="OrthoDB" id="266718at2759"/>
<dbReference type="InterPro" id="IPR013761">
    <property type="entry name" value="SAM/pointed_sf"/>
</dbReference>
<dbReference type="HOGENOM" id="CLU_003051_2_0_1"/>
<evidence type="ECO:0000256" key="5">
    <source>
        <dbReference type="ARBA" id="ARBA00022777"/>
    </source>
</evidence>
<dbReference type="SUPFAM" id="SSF56112">
    <property type="entry name" value="Protein kinase-like (PK-like)"/>
    <property type="match status" value="1"/>
</dbReference>
<feature type="compositionally biased region" description="Polar residues" evidence="10">
    <location>
        <begin position="231"/>
        <end position="244"/>
    </location>
</feature>
<keyword evidence="3" id="KW-0808">Transferase</keyword>
<dbReference type="Pfam" id="PF07647">
    <property type="entry name" value="SAM_2"/>
    <property type="match status" value="1"/>
</dbReference>
<feature type="region of interest" description="Disordered" evidence="10">
    <location>
        <begin position="1"/>
        <end position="21"/>
    </location>
</feature>
<organism evidence="13 14">
    <name type="scientific">Baudoinia panamericana (strain UAMH 10762)</name>
    <name type="common">Angels' share fungus</name>
    <name type="synonym">Baudoinia compniacensis (strain UAMH 10762)</name>
    <dbReference type="NCBI Taxonomy" id="717646"/>
    <lineage>
        <taxon>Eukaryota</taxon>
        <taxon>Fungi</taxon>
        <taxon>Dikarya</taxon>
        <taxon>Ascomycota</taxon>
        <taxon>Pezizomycotina</taxon>
        <taxon>Dothideomycetes</taxon>
        <taxon>Dothideomycetidae</taxon>
        <taxon>Mycosphaerellales</taxon>
        <taxon>Teratosphaeriaceae</taxon>
        <taxon>Baudoinia</taxon>
    </lineage>
</organism>
<dbReference type="InterPro" id="IPR001660">
    <property type="entry name" value="SAM"/>
</dbReference>
<feature type="compositionally biased region" description="Polar residues" evidence="10">
    <location>
        <begin position="626"/>
        <end position="639"/>
    </location>
</feature>
<accession>M2LQE5</accession>
<feature type="domain" description="SAM" evidence="12">
    <location>
        <begin position="67"/>
        <end position="130"/>
    </location>
</feature>
<proteinExistence type="inferred from homology"/>
<dbReference type="eggNOG" id="KOG0198">
    <property type="taxonomic scope" value="Eukaryota"/>
</dbReference>
<dbReference type="STRING" id="717646.M2LQE5"/>
<evidence type="ECO:0000256" key="7">
    <source>
        <dbReference type="ARBA" id="ARBA00047919"/>
    </source>
</evidence>
<keyword evidence="14" id="KW-1185">Reference proteome</keyword>
<evidence type="ECO:0000256" key="8">
    <source>
        <dbReference type="ARBA" id="ARBA00048130"/>
    </source>
</evidence>
<dbReference type="InterPro" id="IPR050538">
    <property type="entry name" value="MAP_kinase_kinase_kinase"/>
</dbReference>
<comment type="similarity">
    <text evidence="1">Belongs to the protein kinase superfamily. STE Ser/Thr protein kinase family. MAP kinase kinase kinase subfamily.</text>
</comment>
<sequence length="960" mass="105579">MTSVASRAPFPTPAYPSNMTTTHYRVPVGATTVNGSTHGGTGVFTSPTESEFSEACKDSARDSVAEWDEGRVGDWLRSINCGQYVDLFRQNNINGENLMDMDQSMLKEMGIKKIGDRVRINAQAKVFRSNVYKRTSKRNINRHSLAMLDNNATLTPPSSGSPRPLHSARTGNATRAEKRLSRQLNSADMSYAAHVTAKSGSRPSSPMVDQENRAGRLARASPMENARREQSNSYFAQPSHSRYGNSARGIPVETPQTARFAGYLRSSPSTENLYSGIVGALPTDKPLIRVVYEDGRSSVVNIDGFRTAEDVVRATLKKKALNENHFRSYCFYVLDGTDPNPTFCRRLGEAELVKLCNDGVRSERGRLILRKIHTAEPEGEQLRTAARIAEQQLPEPPAIEVQQPIKSRSQLKIEKLTGEPLAAVSYPMSPASQAERRDYFDAAMSSISRNASEASTASARARKLKEYHGGRPPTELITQDLQTYFPDVAKDEMDRTVRMSIRRSRRLSRAVSRLSTVSNFSIASSLADAPPLPTIADHWTKEAGVQRMPGLRPMSLAQLGRPESYRESVASSVLEPLDEESPLEPDRKSYVSFTAEDSPEDQDNSLTVTDPEGNTVMHSYYDDSHSSPGNTVGVSDTGSGSLNSRLSQFIAEDGEEPDEELMEHLEQDSWDNLKYMKGAMIGQGSFGTVFLALHAVTGALMAVKQVEMPSATGTSMDAKKTQMIDALKHEIGLLRDLKHENIVQYLGSNSDDQHLNIFLEYVAGGSVASMLVNYGSLNESLISNFVRQILQGLSYLHAKDIIHRDIKGGNILVDNKGTVKISDFGISKRVEASTLLSNQNPGLKRGGPRVSLQGSVFWMAPEVVRQTAYTKKADIWSLGCLIVEMFTGSHPHPNCTQLQAIFKIGGGGVAGANSESAKPDLPEQASEDAKEFLRQTFEIEHEMRPTADELARSRFVTSKV</sequence>
<keyword evidence="4 9" id="KW-0547">Nucleotide-binding</keyword>